<dbReference type="EMBL" id="VPFL01000017">
    <property type="protein sequence ID" value="TXF11092.1"/>
    <property type="molecule type" value="Genomic_DNA"/>
</dbReference>
<accession>A0A5C7EGJ6</accession>
<dbReference type="Proteomes" id="UP000321201">
    <property type="component" value="Unassembled WGS sequence"/>
</dbReference>
<dbReference type="Gene3D" id="1.10.150.650">
    <property type="match status" value="1"/>
</dbReference>
<dbReference type="InterPro" id="IPR052018">
    <property type="entry name" value="PHP_domain"/>
</dbReference>
<dbReference type="PANTHER" id="PTHR42924">
    <property type="entry name" value="EXONUCLEASE"/>
    <property type="match status" value="1"/>
</dbReference>
<feature type="domain" description="Polymerase/histidinol phosphatase N-terminal" evidence="1">
    <location>
        <begin position="4"/>
        <end position="69"/>
    </location>
</feature>
<dbReference type="Pfam" id="PF02811">
    <property type="entry name" value="PHP"/>
    <property type="match status" value="1"/>
</dbReference>
<name>A0A5C7EGJ6_9PROT</name>
<dbReference type="RefSeq" id="WP_147800484.1">
    <property type="nucleotide sequence ID" value="NZ_VPFL01000017.1"/>
</dbReference>
<dbReference type="Gene3D" id="3.20.20.140">
    <property type="entry name" value="Metal-dependent hydrolases"/>
    <property type="match status" value="1"/>
</dbReference>
<keyword evidence="3" id="KW-1185">Reference proteome</keyword>
<evidence type="ECO:0000259" key="1">
    <source>
        <dbReference type="SMART" id="SM00481"/>
    </source>
</evidence>
<dbReference type="SUPFAM" id="SSF89550">
    <property type="entry name" value="PHP domain-like"/>
    <property type="match status" value="1"/>
</dbReference>
<dbReference type="PANTHER" id="PTHR42924:SF3">
    <property type="entry name" value="POLYMERASE_HISTIDINOL PHOSPHATASE N-TERMINAL DOMAIN-CONTAINING PROTEIN"/>
    <property type="match status" value="1"/>
</dbReference>
<dbReference type="GO" id="GO:0004534">
    <property type="term" value="F:5'-3' RNA exonuclease activity"/>
    <property type="evidence" value="ECO:0007669"/>
    <property type="project" value="TreeGrafter"/>
</dbReference>
<dbReference type="InterPro" id="IPR003141">
    <property type="entry name" value="Pol/His_phosphatase_N"/>
</dbReference>
<dbReference type="NCBIfam" id="NF041577">
    <property type="entry name" value="nside_bi_sphtase"/>
    <property type="match status" value="1"/>
</dbReference>
<evidence type="ECO:0000313" key="3">
    <source>
        <dbReference type="Proteomes" id="UP000321201"/>
    </source>
</evidence>
<dbReference type="OrthoDB" id="9804333at2"/>
<dbReference type="GO" id="GO:0035312">
    <property type="term" value="F:5'-3' DNA exonuclease activity"/>
    <property type="evidence" value="ECO:0007669"/>
    <property type="project" value="TreeGrafter"/>
</dbReference>
<protein>
    <submittedName>
        <fullName evidence="2">PHP domain-containing protein</fullName>
    </submittedName>
</protein>
<dbReference type="InterPro" id="IPR016195">
    <property type="entry name" value="Pol/histidinol_Pase-like"/>
</dbReference>
<organism evidence="2 3">
    <name type="scientific">Pelomicrobium methylotrophicum</name>
    <dbReference type="NCBI Taxonomy" id="2602750"/>
    <lineage>
        <taxon>Bacteria</taxon>
        <taxon>Pseudomonadati</taxon>
        <taxon>Pseudomonadota</taxon>
        <taxon>Hydrogenophilia</taxon>
        <taxon>Hydrogenophilia incertae sedis</taxon>
        <taxon>Pelomicrobium</taxon>
    </lineage>
</organism>
<dbReference type="InterPro" id="IPR049742">
    <property type="entry name" value="35NBP"/>
</dbReference>
<evidence type="ECO:0000313" key="2">
    <source>
        <dbReference type="EMBL" id="TXF11092.1"/>
    </source>
</evidence>
<dbReference type="FunCoup" id="A0A5C7EGJ6">
    <property type="interactions" value="221"/>
</dbReference>
<gene>
    <name evidence="2" type="ORF">FR698_12245</name>
</gene>
<dbReference type="AlphaFoldDB" id="A0A5C7EGJ6"/>
<dbReference type="InterPro" id="IPR004013">
    <property type="entry name" value="PHP_dom"/>
</dbReference>
<sequence length="279" mass="29997">MHPVDLHCHSTASDGVLAPAEVVRRAYQRGVRVLALTDHDALEGLAPAREAARACGITLIDGVEVSVTWRGQTIHVVGLGIDPSHPVLGRGLTGLREGRRARARRMAAELERLGIEGSLEGAYAHARNPDLIGRTHFARFLVERGVASDVRSVFQRYLTPGKPGYVPHVWASLEEAIRWITASGGVAVLAHPGRYRLSSQTLEELLTEFRDHGGSGIEVVTGSHSPDEYGRFARFADRFGLAASAGSDFHGPGEGALDLGALPSLPEGCRPVWNMLGLE</sequence>
<reference evidence="2 3" key="1">
    <citation type="submission" date="2019-08" db="EMBL/GenBank/DDBJ databases">
        <title>Pelomicrobium methylotrophicum gen. nov., sp. nov. a moderately thermophilic, facultatively anaerobic, lithoautotrophic and methylotrophic bacterium isolated from a terrestrial mud volcano.</title>
        <authorList>
            <person name="Slobodkina G.B."/>
            <person name="Merkel A.Y."/>
            <person name="Slobodkin A.I."/>
        </authorList>
    </citation>
    <scope>NUCLEOTIDE SEQUENCE [LARGE SCALE GENOMIC DNA]</scope>
    <source>
        <strain evidence="2 3">SM250</strain>
    </source>
</reference>
<dbReference type="SMART" id="SM00481">
    <property type="entry name" value="POLIIIAc"/>
    <property type="match status" value="1"/>
</dbReference>
<proteinExistence type="predicted"/>
<dbReference type="InParanoid" id="A0A5C7EGJ6"/>
<dbReference type="CDD" id="cd07438">
    <property type="entry name" value="PHP_HisPPase_AMP"/>
    <property type="match status" value="1"/>
</dbReference>
<comment type="caution">
    <text evidence="2">The sequence shown here is derived from an EMBL/GenBank/DDBJ whole genome shotgun (WGS) entry which is preliminary data.</text>
</comment>